<accession>A0A915I761</accession>
<dbReference type="Proteomes" id="UP000887565">
    <property type="component" value="Unplaced"/>
</dbReference>
<sequence length="111" mass="12642">MVMAPDAYPTIFANLDLLWNLHLAKIHKTGSNDRFVSSGRPWSTQIAIKSEISPKNKLRIKGSKISETSGVIFLPHLEPSMINKRQERKVDASQKTCCNYHKLDECLPYRS</sequence>
<evidence type="ECO:0000313" key="2">
    <source>
        <dbReference type="WBParaSite" id="nRc.2.0.1.t09983-RA"/>
    </source>
</evidence>
<proteinExistence type="predicted"/>
<name>A0A915I761_ROMCU</name>
<organism evidence="1 2">
    <name type="scientific">Romanomermis culicivorax</name>
    <name type="common">Nematode worm</name>
    <dbReference type="NCBI Taxonomy" id="13658"/>
    <lineage>
        <taxon>Eukaryota</taxon>
        <taxon>Metazoa</taxon>
        <taxon>Ecdysozoa</taxon>
        <taxon>Nematoda</taxon>
        <taxon>Enoplea</taxon>
        <taxon>Dorylaimia</taxon>
        <taxon>Mermithida</taxon>
        <taxon>Mermithoidea</taxon>
        <taxon>Mermithidae</taxon>
        <taxon>Romanomermis</taxon>
    </lineage>
</organism>
<keyword evidence="1" id="KW-1185">Reference proteome</keyword>
<evidence type="ECO:0000313" key="1">
    <source>
        <dbReference type="Proteomes" id="UP000887565"/>
    </source>
</evidence>
<reference evidence="2" key="1">
    <citation type="submission" date="2022-11" db="UniProtKB">
        <authorList>
            <consortium name="WormBaseParasite"/>
        </authorList>
    </citation>
    <scope>IDENTIFICATION</scope>
</reference>
<dbReference type="AlphaFoldDB" id="A0A915I761"/>
<protein>
    <submittedName>
        <fullName evidence="2">Uncharacterized protein</fullName>
    </submittedName>
</protein>
<dbReference type="WBParaSite" id="nRc.2.0.1.t09983-RA">
    <property type="protein sequence ID" value="nRc.2.0.1.t09983-RA"/>
    <property type="gene ID" value="nRc.2.0.1.g09983"/>
</dbReference>